<keyword evidence="2" id="KW-0732">Signal</keyword>
<reference evidence="3 4" key="1">
    <citation type="submission" date="2017-10" db="EMBL/GenBank/DDBJ databases">
        <title>Sphingobium yanoikuyae S72.</title>
        <authorList>
            <person name="Sanchez E."/>
            <person name="Bustos P."/>
            <person name="Mendoza P."/>
            <person name="Guo X."/>
            <person name="Mendoza A."/>
        </authorList>
    </citation>
    <scope>NUCLEOTIDE SEQUENCE [LARGE SCALE GENOMIC DNA]</scope>
    <source>
        <strain evidence="3 4">S72</strain>
    </source>
</reference>
<dbReference type="AlphaFoldDB" id="A0A291MZ90"/>
<gene>
    <name evidence="3" type="ORF">A6768_10705</name>
</gene>
<evidence type="ECO:0000256" key="2">
    <source>
        <dbReference type="SAM" id="SignalP"/>
    </source>
</evidence>
<sequence length="273" mass="29428">MKGGWKFLIGTAVTGFPALAFAQPNIPPAVSTAVNQTDDLQEKRTSAPSGRSDSLLSGLGGEIEINGGEPKASLSFNGKLSPEIVAAGVDGMSSNFRQTSYGLSLSVPLGGEDNLVDPQLLDRLSDGPALTFSLSRYNATTRDDPSGLKNQFWQFGGEARIGTNQFHYRDPTTLTKYSSWKPQLAIGGFIAFYPGEQKSMLSFAINYQSSYQAADEKILCKPLVTDPDKDCFKAAPLAPDRQDAACPSSIGRRSERMFWTLASPSRRSSPMTP</sequence>
<evidence type="ECO:0000313" key="4">
    <source>
        <dbReference type="Proteomes" id="UP000219422"/>
    </source>
</evidence>
<feature type="chain" id="PRO_5012335422" description="TonB-dependent receptor" evidence="2">
    <location>
        <begin position="23"/>
        <end position="273"/>
    </location>
</feature>
<evidence type="ECO:0000256" key="1">
    <source>
        <dbReference type="SAM" id="MobiDB-lite"/>
    </source>
</evidence>
<evidence type="ECO:0008006" key="5">
    <source>
        <dbReference type="Google" id="ProtNLM"/>
    </source>
</evidence>
<name>A0A291MZ90_SPHYA</name>
<feature type="signal peptide" evidence="2">
    <location>
        <begin position="1"/>
        <end position="22"/>
    </location>
</feature>
<organism evidence="3 4">
    <name type="scientific">Sphingobium yanoikuyae</name>
    <name type="common">Sphingomonas yanoikuyae</name>
    <dbReference type="NCBI Taxonomy" id="13690"/>
    <lineage>
        <taxon>Bacteria</taxon>
        <taxon>Pseudomonadati</taxon>
        <taxon>Pseudomonadota</taxon>
        <taxon>Alphaproteobacteria</taxon>
        <taxon>Sphingomonadales</taxon>
        <taxon>Sphingomonadaceae</taxon>
        <taxon>Sphingobium</taxon>
    </lineage>
</organism>
<dbReference type="KEGG" id="sya:A6768_10705"/>
<feature type="compositionally biased region" description="Low complexity" evidence="1">
    <location>
        <begin position="49"/>
        <end position="62"/>
    </location>
</feature>
<proteinExistence type="predicted"/>
<dbReference type="EMBL" id="CP023741">
    <property type="protein sequence ID" value="ATI80422.1"/>
    <property type="molecule type" value="Genomic_DNA"/>
</dbReference>
<accession>A0A291MZ90</accession>
<dbReference type="Proteomes" id="UP000219422">
    <property type="component" value="Chromosome"/>
</dbReference>
<protein>
    <recommendedName>
        <fullName evidence="5">TonB-dependent receptor</fullName>
    </recommendedName>
</protein>
<feature type="region of interest" description="Disordered" evidence="1">
    <location>
        <begin position="36"/>
        <end position="62"/>
    </location>
</feature>
<evidence type="ECO:0000313" key="3">
    <source>
        <dbReference type="EMBL" id="ATI80422.1"/>
    </source>
</evidence>